<dbReference type="AlphaFoldDB" id="A0A4Q7ZJJ6"/>
<comment type="caution">
    <text evidence="9">The sequence shown here is derived from an EMBL/GenBank/DDBJ whole genome shotgun (WGS) entry which is preliminary data.</text>
</comment>
<dbReference type="OrthoDB" id="9793421at2"/>
<dbReference type="GO" id="GO:0050568">
    <property type="term" value="F:protein-glutamine glutaminase activity"/>
    <property type="evidence" value="ECO:0007669"/>
    <property type="project" value="UniProtKB-UniRule"/>
</dbReference>
<protein>
    <recommendedName>
        <fullName evidence="3">Protein-glutamate methylesterase/protein-glutamine glutaminase</fullName>
        <ecNumber evidence="3">3.1.1.61</ecNumber>
        <ecNumber evidence="3">3.5.1.44</ecNumber>
    </recommendedName>
</protein>
<dbReference type="InterPro" id="IPR001789">
    <property type="entry name" value="Sig_transdc_resp-reg_receiver"/>
</dbReference>
<comment type="function">
    <text evidence="3">Involved in chemotaxis. Part of a chemotaxis signal transduction system that modulates chemotaxis in response to various stimuli. Catalyzes the demethylation of specific methylglutamate residues introduced into the chemoreceptors (methyl-accepting chemotaxis proteins or MCP) by CheR. Also mediates the irreversible deamidation of specific glutamine residues to glutamic acid.</text>
</comment>
<dbReference type="RefSeq" id="WP_130509408.1">
    <property type="nucleotide sequence ID" value="NZ_SHKY01000001.1"/>
</dbReference>
<evidence type="ECO:0000256" key="4">
    <source>
        <dbReference type="PROSITE-ProRule" id="PRU00050"/>
    </source>
</evidence>
<dbReference type="Proteomes" id="UP000292564">
    <property type="component" value="Unassembled WGS sequence"/>
</dbReference>
<feature type="active site" evidence="3 4">
    <location>
        <position position="190"/>
    </location>
</feature>
<comment type="PTM">
    <text evidence="3">Phosphorylated by CheA. Phosphorylation of the N-terminal regulatory domain activates the methylesterase activity.</text>
</comment>
<dbReference type="GO" id="GO:0005737">
    <property type="term" value="C:cytoplasm"/>
    <property type="evidence" value="ECO:0007669"/>
    <property type="project" value="UniProtKB-SubCell"/>
</dbReference>
<dbReference type="GO" id="GO:0006935">
    <property type="term" value="P:chemotaxis"/>
    <property type="evidence" value="ECO:0007669"/>
    <property type="project" value="UniProtKB-UniRule"/>
</dbReference>
<dbReference type="PIRSF" id="PIRSF000876">
    <property type="entry name" value="RR_chemtxs_CheB"/>
    <property type="match status" value="1"/>
</dbReference>
<feature type="domain" description="CheB-type methylesterase" evidence="8">
    <location>
        <begin position="178"/>
        <end position="371"/>
    </location>
</feature>
<feature type="region of interest" description="Disordered" evidence="6">
    <location>
        <begin position="135"/>
        <end position="175"/>
    </location>
</feature>
<dbReference type="InterPro" id="IPR008248">
    <property type="entry name" value="CheB-like"/>
</dbReference>
<feature type="active site" evidence="3 4">
    <location>
        <position position="217"/>
    </location>
</feature>
<dbReference type="CDD" id="cd17541">
    <property type="entry name" value="REC_CheB-like"/>
    <property type="match status" value="1"/>
</dbReference>
<dbReference type="Gene3D" id="3.40.50.2300">
    <property type="match status" value="1"/>
</dbReference>
<evidence type="ECO:0000256" key="6">
    <source>
        <dbReference type="SAM" id="MobiDB-lite"/>
    </source>
</evidence>
<keyword evidence="3 4" id="KW-0145">Chemotaxis</keyword>
<dbReference type="HAMAP" id="MF_00099">
    <property type="entry name" value="CheB_chemtxs"/>
    <property type="match status" value="1"/>
</dbReference>
<proteinExistence type="inferred from homology"/>
<dbReference type="InterPro" id="IPR000673">
    <property type="entry name" value="Sig_transdc_resp-reg_Me-estase"/>
</dbReference>
<dbReference type="GO" id="GO:0000156">
    <property type="term" value="F:phosphorelay response regulator activity"/>
    <property type="evidence" value="ECO:0007669"/>
    <property type="project" value="InterPro"/>
</dbReference>
<evidence type="ECO:0000313" key="9">
    <source>
        <dbReference type="EMBL" id="RZU50483.1"/>
    </source>
</evidence>
<gene>
    <name evidence="3" type="primary">cheB</name>
    <name evidence="9" type="ORF">EV385_2255</name>
</gene>
<dbReference type="GO" id="GO:0008984">
    <property type="term" value="F:protein-glutamate methylesterase activity"/>
    <property type="evidence" value="ECO:0007669"/>
    <property type="project" value="UniProtKB-UniRule"/>
</dbReference>
<dbReference type="InterPro" id="IPR011006">
    <property type="entry name" value="CheY-like_superfamily"/>
</dbReference>
<organism evidence="9 10">
    <name type="scientific">Krasilnikovia cinnamomea</name>
    <dbReference type="NCBI Taxonomy" id="349313"/>
    <lineage>
        <taxon>Bacteria</taxon>
        <taxon>Bacillati</taxon>
        <taxon>Actinomycetota</taxon>
        <taxon>Actinomycetes</taxon>
        <taxon>Micromonosporales</taxon>
        <taxon>Micromonosporaceae</taxon>
        <taxon>Krasilnikovia</taxon>
    </lineage>
</organism>
<dbReference type="EC" id="3.1.1.61" evidence="3"/>
<evidence type="ECO:0000313" key="10">
    <source>
        <dbReference type="Proteomes" id="UP000292564"/>
    </source>
</evidence>
<dbReference type="NCBIfam" id="NF001965">
    <property type="entry name" value="PRK00742.1"/>
    <property type="match status" value="1"/>
</dbReference>
<comment type="subcellular location">
    <subcellularLocation>
        <location evidence="3">Cytoplasm</location>
    </subcellularLocation>
</comment>
<comment type="catalytic activity">
    <reaction evidence="2 3">
        <text>[protein]-L-glutamate 5-O-methyl ester + H2O = L-glutamyl-[protein] + methanol + H(+)</text>
        <dbReference type="Rhea" id="RHEA:23236"/>
        <dbReference type="Rhea" id="RHEA-COMP:10208"/>
        <dbReference type="Rhea" id="RHEA-COMP:10311"/>
        <dbReference type="ChEBI" id="CHEBI:15377"/>
        <dbReference type="ChEBI" id="CHEBI:15378"/>
        <dbReference type="ChEBI" id="CHEBI:17790"/>
        <dbReference type="ChEBI" id="CHEBI:29973"/>
        <dbReference type="ChEBI" id="CHEBI:82795"/>
        <dbReference type="EC" id="3.1.1.61"/>
    </reaction>
</comment>
<feature type="compositionally biased region" description="Pro residues" evidence="6">
    <location>
        <begin position="139"/>
        <end position="150"/>
    </location>
</feature>
<feature type="active site" evidence="3 4">
    <location>
        <position position="313"/>
    </location>
</feature>
<evidence type="ECO:0000256" key="2">
    <source>
        <dbReference type="ARBA" id="ARBA00048267"/>
    </source>
</evidence>
<name>A0A4Q7ZJJ6_9ACTN</name>
<dbReference type="PROSITE" id="PS50110">
    <property type="entry name" value="RESPONSE_REGULATORY"/>
    <property type="match status" value="1"/>
</dbReference>
<comment type="domain">
    <text evidence="3">Contains a C-terminal catalytic domain, and an N-terminal region which modulates catalytic activity.</text>
</comment>
<dbReference type="PROSITE" id="PS50122">
    <property type="entry name" value="CHEB"/>
    <property type="match status" value="1"/>
</dbReference>
<sequence>MISVLVVDDSVVVRRLIVDALGDSPNIEVVGTAANGLLAQAKIDRLKPDVVTMDIEMPQMNGIEAVRELRKRHPRLPVIMFSTLSAAGATATLEALSAGATDYVTKPSNVGSIAQSIAAVREQLVPKILALAGWQRPARPAPPPARPGAAPPRGGTATPNRLAVPPLARPAAPVRKRPGGRVDVLAVGCSTGGPDALTKVLLALPGDLPVPVVVTQHMPPVFTRMFAERLDRSTPLRVVEAADGMELSVGTVYIAQGDRHLVLQRRGNAIVTQLSSAPPENSCRPAVDVMFRSVAEIFGGNAYAAVLTGMGHDGRVGAKVLREAGAEVLAQDEATSVVWGMPGAVVAAGLADEVLPLDRIPAALVSRLKVGRSAAVAR</sequence>
<dbReference type="Gene3D" id="3.40.50.180">
    <property type="entry name" value="Methylesterase CheB, C-terminal domain"/>
    <property type="match status" value="1"/>
</dbReference>
<evidence type="ECO:0000259" key="8">
    <source>
        <dbReference type="PROSITE" id="PS50122"/>
    </source>
</evidence>
<feature type="compositionally biased region" description="Low complexity" evidence="6">
    <location>
        <begin position="151"/>
        <end position="173"/>
    </location>
</feature>
<evidence type="ECO:0000256" key="5">
    <source>
        <dbReference type="PROSITE-ProRule" id="PRU00169"/>
    </source>
</evidence>
<dbReference type="EC" id="3.5.1.44" evidence="3"/>
<evidence type="ECO:0000256" key="3">
    <source>
        <dbReference type="HAMAP-Rule" id="MF_00099"/>
    </source>
</evidence>
<dbReference type="PANTHER" id="PTHR42872:SF3">
    <property type="entry name" value="PROTEIN-GLUTAMATE METHYLESTERASE_PROTEIN-GLUTAMINE GLUTAMINASE 1"/>
    <property type="match status" value="1"/>
</dbReference>
<comment type="catalytic activity">
    <reaction evidence="3">
        <text>L-glutaminyl-[protein] + H2O = L-glutamyl-[protein] + NH4(+)</text>
        <dbReference type="Rhea" id="RHEA:16441"/>
        <dbReference type="Rhea" id="RHEA-COMP:10207"/>
        <dbReference type="Rhea" id="RHEA-COMP:10208"/>
        <dbReference type="ChEBI" id="CHEBI:15377"/>
        <dbReference type="ChEBI" id="CHEBI:28938"/>
        <dbReference type="ChEBI" id="CHEBI:29973"/>
        <dbReference type="ChEBI" id="CHEBI:30011"/>
        <dbReference type="EC" id="3.5.1.44"/>
    </reaction>
</comment>
<keyword evidence="3" id="KW-0963">Cytoplasm</keyword>
<dbReference type="EMBL" id="SHKY01000001">
    <property type="protein sequence ID" value="RZU50483.1"/>
    <property type="molecule type" value="Genomic_DNA"/>
</dbReference>
<keyword evidence="1 3" id="KW-0378">Hydrolase</keyword>
<evidence type="ECO:0000256" key="1">
    <source>
        <dbReference type="ARBA" id="ARBA00022801"/>
    </source>
</evidence>
<dbReference type="SUPFAM" id="SSF52172">
    <property type="entry name" value="CheY-like"/>
    <property type="match status" value="1"/>
</dbReference>
<feature type="domain" description="Response regulatory" evidence="7">
    <location>
        <begin position="3"/>
        <end position="121"/>
    </location>
</feature>
<dbReference type="SUPFAM" id="SSF52738">
    <property type="entry name" value="Methylesterase CheB, C-terminal domain"/>
    <property type="match status" value="1"/>
</dbReference>
<feature type="modified residue" description="4-aspartylphosphate" evidence="3 5">
    <location>
        <position position="54"/>
    </location>
</feature>
<dbReference type="CDD" id="cd16432">
    <property type="entry name" value="CheB_Rec"/>
    <property type="match status" value="1"/>
</dbReference>
<keyword evidence="10" id="KW-1185">Reference proteome</keyword>
<keyword evidence="3 5" id="KW-0597">Phosphoprotein</keyword>
<dbReference type="Pfam" id="PF01339">
    <property type="entry name" value="CheB_methylest"/>
    <property type="match status" value="1"/>
</dbReference>
<dbReference type="PANTHER" id="PTHR42872">
    <property type="entry name" value="PROTEIN-GLUTAMATE METHYLESTERASE/PROTEIN-GLUTAMINE GLUTAMINASE"/>
    <property type="match status" value="1"/>
</dbReference>
<dbReference type="InterPro" id="IPR035909">
    <property type="entry name" value="CheB_C"/>
</dbReference>
<evidence type="ECO:0000259" key="7">
    <source>
        <dbReference type="PROSITE" id="PS50110"/>
    </source>
</evidence>
<accession>A0A4Q7ZJJ6</accession>
<comment type="similarity">
    <text evidence="3">Belongs to the CheB family.</text>
</comment>
<dbReference type="SMART" id="SM00448">
    <property type="entry name" value="REC"/>
    <property type="match status" value="1"/>
</dbReference>
<reference evidence="9 10" key="1">
    <citation type="submission" date="2019-02" db="EMBL/GenBank/DDBJ databases">
        <title>Sequencing the genomes of 1000 actinobacteria strains.</title>
        <authorList>
            <person name="Klenk H.-P."/>
        </authorList>
    </citation>
    <scope>NUCLEOTIDE SEQUENCE [LARGE SCALE GENOMIC DNA]</scope>
    <source>
        <strain evidence="9 10">DSM 45162</strain>
    </source>
</reference>
<dbReference type="Pfam" id="PF00072">
    <property type="entry name" value="Response_reg"/>
    <property type="match status" value="1"/>
</dbReference>